<evidence type="ECO:0000313" key="3">
    <source>
        <dbReference type="Proteomes" id="UP000484076"/>
    </source>
</evidence>
<dbReference type="AlphaFoldDB" id="A0A8X8GTZ8"/>
<proteinExistence type="predicted"/>
<protein>
    <submittedName>
        <fullName evidence="2">5-aminolevulic acid synthase</fullName>
    </submittedName>
</protein>
<comment type="caution">
    <text evidence="2">The sequence shown here is derived from an EMBL/GenBank/DDBJ whole genome shotgun (WGS) entry which is preliminary data.</text>
</comment>
<sequence>MRAIGGLMAVLAAGAAQAQAVDGKTARTLLFPATGAVVELLPQDFLPEDQAALLAAVGAQQPYYGAIAVSPDEGLMVEATVAAANYHETEAAERAALAGCEAKRQGATPCAVVALIRPEGWQAQPLQLSAAATEGFADYGRSGPRALAVSASTGLWGLGKGDSAADAAIADCAAKASPPAADCAVVIAD</sequence>
<gene>
    <name evidence="2" type="ORF">GEU84_001665</name>
</gene>
<accession>A0A8X8GTZ8</accession>
<dbReference type="RefSeq" id="WP_152823757.1">
    <property type="nucleotide sequence ID" value="NZ_WHUT02000001.1"/>
</dbReference>
<reference evidence="2" key="1">
    <citation type="submission" date="2020-05" db="EMBL/GenBank/DDBJ databases">
        <title>Fertoebacter nigrum gen. nov., sp. nov., a new member of the family Rhodobacteraceae.</title>
        <authorList>
            <person name="Szuroczki S."/>
            <person name="Abbaszade G."/>
            <person name="Buni D."/>
            <person name="Schumann P."/>
            <person name="Toth E."/>
        </authorList>
    </citation>
    <scope>NUCLEOTIDE SEQUENCE</scope>
    <source>
        <strain evidence="2">RG-N-1a</strain>
    </source>
</reference>
<keyword evidence="3" id="KW-1185">Reference proteome</keyword>
<dbReference type="EMBL" id="WHUT02000001">
    <property type="protein sequence ID" value="NUB43077.1"/>
    <property type="molecule type" value="Genomic_DNA"/>
</dbReference>
<name>A0A8X8GTZ8_9RHOB</name>
<evidence type="ECO:0000256" key="1">
    <source>
        <dbReference type="SAM" id="SignalP"/>
    </source>
</evidence>
<keyword evidence="1" id="KW-0732">Signal</keyword>
<feature type="signal peptide" evidence="1">
    <location>
        <begin position="1"/>
        <end position="18"/>
    </location>
</feature>
<dbReference type="Proteomes" id="UP000484076">
    <property type="component" value="Unassembled WGS sequence"/>
</dbReference>
<feature type="chain" id="PRO_5036478038" evidence="1">
    <location>
        <begin position="19"/>
        <end position="189"/>
    </location>
</feature>
<organism evidence="2 3">
    <name type="scientific">Fertoeibacter niger</name>
    <dbReference type="NCBI Taxonomy" id="2656921"/>
    <lineage>
        <taxon>Bacteria</taxon>
        <taxon>Pseudomonadati</taxon>
        <taxon>Pseudomonadota</taxon>
        <taxon>Alphaproteobacteria</taxon>
        <taxon>Rhodobacterales</taxon>
        <taxon>Paracoccaceae</taxon>
        <taxon>Fertoeibacter</taxon>
    </lineage>
</organism>
<evidence type="ECO:0000313" key="2">
    <source>
        <dbReference type="EMBL" id="NUB43077.1"/>
    </source>
</evidence>